<dbReference type="EMBL" id="SRLO01000022">
    <property type="protein sequence ID" value="TNN85260.1"/>
    <property type="molecule type" value="Genomic_DNA"/>
</dbReference>
<keyword evidence="3" id="KW-1185">Reference proteome</keyword>
<evidence type="ECO:0000313" key="3">
    <source>
        <dbReference type="Proteomes" id="UP000314294"/>
    </source>
</evidence>
<proteinExistence type="predicted"/>
<organism evidence="2 3">
    <name type="scientific">Liparis tanakae</name>
    <name type="common">Tanaka's snailfish</name>
    <dbReference type="NCBI Taxonomy" id="230148"/>
    <lineage>
        <taxon>Eukaryota</taxon>
        <taxon>Metazoa</taxon>
        <taxon>Chordata</taxon>
        <taxon>Craniata</taxon>
        <taxon>Vertebrata</taxon>
        <taxon>Euteleostomi</taxon>
        <taxon>Actinopterygii</taxon>
        <taxon>Neopterygii</taxon>
        <taxon>Teleostei</taxon>
        <taxon>Neoteleostei</taxon>
        <taxon>Acanthomorphata</taxon>
        <taxon>Eupercaria</taxon>
        <taxon>Perciformes</taxon>
        <taxon>Cottioidei</taxon>
        <taxon>Cottales</taxon>
        <taxon>Liparidae</taxon>
        <taxon>Liparis</taxon>
    </lineage>
</organism>
<dbReference type="Proteomes" id="UP000314294">
    <property type="component" value="Unassembled WGS sequence"/>
</dbReference>
<gene>
    <name evidence="2" type="ORF">EYF80_004610</name>
</gene>
<name>A0A4Z2J511_9TELE</name>
<evidence type="ECO:0000313" key="2">
    <source>
        <dbReference type="EMBL" id="TNN85260.1"/>
    </source>
</evidence>
<feature type="compositionally biased region" description="Basic and acidic residues" evidence="1">
    <location>
        <begin position="61"/>
        <end position="72"/>
    </location>
</feature>
<accession>A0A4Z2J511</accession>
<reference evidence="2 3" key="1">
    <citation type="submission" date="2019-03" db="EMBL/GenBank/DDBJ databases">
        <title>First draft genome of Liparis tanakae, snailfish: a comprehensive survey of snailfish specific genes.</title>
        <authorList>
            <person name="Kim W."/>
            <person name="Song I."/>
            <person name="Jeong J.-H."/>
            <person name="Kim D."/>
            <person name="Kim S."/>
            <person name="Ryu S."/>
            <person name="Song J.Y."/>
            <person name="Lee S.K."/>
        </authorList>
    </citation>
    <scope>NUCLEOTIDE SEQUENCE [LARGE SCALE GENOMIC DNA]</scope>
    <source>
        <tissue evidence="2">Muscle</tissue>
    </source>
</reference>
<evidence type="ECO:0000256" key="1">
    <source>
        <dbReference type="SAM" id="MobiDB-lite"/>
    </source>
</evidence>
<protein>
    <submittedName>
        <fullName evidence="2">Uncharacterized protein</fullName>
    </submittedName>
</protein>
<feature type="compositionally biased region" description="Gly residues" evidence="1">
    <location>
        <begin position="76"/>
        <end position="99"/>
    </location>
</feature>
<dbReference type="AlphaFoldDB" id="A0A4Z2J511"/>
<feature type="region of interest" description="Disordered" evidence="1">
    <location>
        <begin position="51"/>
        <end position="99"/>
    </location>
</feature>
<sequence length="99" mass="10447">MSVGSRLLGDKRIVVDATEGRRKSCDVTTPRSRLTPVVVVAIVFLLSRRGRSPTASAAAEELQRRTRSLDRRRPQRGGGGVGGGRGQGSHIGGHGFVAA</sequence>
<comment type="caution">
    <text evidence="2">The sequence shown here is derived from an EMBL/GenBank/DDBJ whole genome shotgun (WGS) entry which is preliminary data.</text>
</comment>